<organism evidence="1 2">
    <name type="scientific">Quercus rubra</name>
    <name type="common">Northern red oak</name>
    <name type="synonym">Quercus borealis</name>
    <dbReference type="NCBI Taxonomy" id="3512"/>
    <lineage>
        <taxon>Eukaryota</taxon>
        <taxon>Viridiplantae</taxon>
        <taxon>Streptophyta</taxon>
        <taxon>Embryophyta</taxon>
        <taxon>Tracheophyta</taxon>
        <taxon>Spermatophyta</taxon>
        <taxon>Magnoliopsida</taxon>
        <taxon>eudicotyledons</taxon>
        <taxon>Gunneridae</taxon>
        <taxon>Pentapetalae</taxon>
        <taxon>rosids</taxon>
        <taxon>fabids</taxon>
        <taxon>Fagales</taxon>
        <taxon>Fagaceae</taxon>
        <taxon>Quercus</taxon>
    </lineage>
</organism>
<dbReference type="Pfam" id="PF05056">
    <property type="entry name" value="DUF674"/>
    <property type="match status" value="1"/>
</dbReference>
<reference evidence="1 2" key="1">
    <citation type="journal article" date="2023" name="G3 (Bethesda)">
        <title>A haplotype-resolved chromosome-scale genome for Quercus rubra L. provides insights into the genetics of adaptive traits for red oak species.</title>
        <authorList>
            <person name="Kapoor B."/>
            <person name="Jenkins J."/>
            <person name="Schmutz J."/>
            <person name="Zhebentyayeva T."/>
            <person name="Kuelheim C."/>
            <person name="Coggeshall M."/>
            <person name="Heim C."/>
            <person name="Lasky J.R."/>
            <person name="Leites L."/>
            <person name="Islam-Faridi N."/>
            <person name="Romero-Severson J."/>
            <person name="DeLeo V.L."/>
            <person name="Lucas S.M."/>
            <person name="Lazic D."/>
            <person name="Gailing O."/>
            <person name="Carlson J."/>
            <person name="Staton M."/>
        </authorList>
    </citation>
    <scope>NUCLEOTIDE SEQUENCE [LARGE SCALE GENOMIC DNA]</scope>
    <source>
        <strain evidence="1">Pseudo-F2</strain>
    </source>
</reference>
<sequence>MYASEPNTNTKSSKTITLNLLVDNSSNKVVYAEARKEFVDFLFGLLQIPLGSIMGLLWNHGMASGSGSLSKVYESIQNLDPCYVQPNLNKDSLLRPNPAFSSATYTPQLLLNFVPPNQMTSTEARKTSNCVFGSTSSYFTSPPPPYPAVSRSQDTVGRSPYLFGSAYSQEKVVAQHKETGYVRGAVVYMVMDDLMVKPMSTISSISLLNDLNIKDISSLQEKKVEVDMKKGLELVKASFDSTTVLTDVFLGNKTYGIPLMDSSPPALMSTSLPQQETPLLLPPFKKTIRIARGKSRRK</sequence>
<dbReference type="Proteomes" id="UP001324115">
    <property type="component" value="Unassembled WGS sequence"/>
</dbReference>
<evidence type="ECO:0000313" key="1">
    <source>
        <dbReference type="EMBL" id="KAK4606446.1"/>
    </source>
</evidence>
<name>A0AAN7JCF9_QUERU</name>
<dbReference type="PANTHER" id="PTHR33103">
    <property type="entry name" value="OS01G0153900 PROTEIN"/>
    <property type="match status" value="1"/>
</dbReference>
<evidence type="ECO:0000313" key="2">
    <source>
        <dbReference type="Proteomes" id="UP001324115"/>
    </source>
</evidence>
<dbReference type="PANTHER" id="PTHR33103:SF99">
    <property type="entry name" value="DUF674 FAMILY PROTEIN"/>
    <property type="match status" value="1"/>
</dbReference>
<keyword evidence="2" id="KW-1185">Reference proteome</keyword>
<dbReference type="EMBL" id="JAXUIC010000001">
    <property type="protein sequence ID" value="KAK4606446.1"/>
    <property type="molecule type" value="Genomic_DNA"/>
</dbReference>
<dbReference type="AlphaFoldDB" id="A0AAN7JCF9"/>
<protein>
    <submittedName>
        <fullName evidence="1">Uncharacterized protein</fullName>
    </submittedName>
</protein>
<gene>
    <name evidence="1" type="ORF">RGQ29_000607</name>
</gene>
<dbReference type="InterPro" id="IPR007750">
    <property type="entry name" value="DUF674"/>
</dbReference>
<accession>A0AAN7JCF9</accession>
<proteinExistence type="predicted"/>
<comment type="caution">
    <text evidence="1">The sequence shown here is derived from an EMBL/GenBank/DDBJ whole genome shotgun (WGS) entry which is preliminary data.</text>
</comment>